<feature type="compositionally biased region" description="Polar residues" evidence="1">
    <location>
        <begin position="1"/>
        <end position="12"/>
    </location>
</feature>
<comment type="caution">
    <text evidence="2">The sequence shown here is derived from an EMBL/GenBank/DDBJ whole genome shotgun (WGS) entry which is preliminary data.</text>
</comment>
<dbReference type="AlphaFoldDB" id="A8SKD9"/>
<evidence type="ECO:0000313" key="3">
    <source>
        <dbReference type="Proteomes" id="UP000003162"/>
    </source>
</evidence>
<sequence>MANGPGNSSKAPSTIKDPKDVLTKSNKEKHLGVSSKAQYSGKDRFGGANTNSHKRPFCSFCVLCCMNCTGTSNIEINEEVIL</sequence>
<evidence type="ECO:0000313" key="2">
    <source>
        <dbReference type="EMBL" id="EDP24074.1"/>
    </source>
</evidence>
<gene>
    <name evidence="2" type="ORF">PEPMIC_00653</name>
</gene>
<name>A8SKD9_9FIRM</name>
<reference evidence="2 3" key="1">
    <citation type="submission" date="2007-09" db="EMBL/GenBank/DDBJ databases">
        <title>Draft genome sequence of Peptostreptococcus micros (ATCC 33270).</title>
        <authorList>
            <person name="Sudarsanam P."/>
            <person name="Ley R."/>
            <person name="Guruge J."/>
            <person name="Turnbaugh P.J."/>
            <person name="Mahowald M."/>
            <person name="Liep D."/>
            <person name="Gordon J."/>
        </authorList>
    </citation>
    <scope>NUCLEOTIDE SEQUENCE [LARGE SCALE GENOMIC DNA]</scope>
    <source>
        <strain evidence="2 3">ATCC 33270</strain>
    </source>
</reference>
<dbReference type="EMBL" id="ABEE02000016">
    <property type="protein sequence ID" value="EDP24074.1"/>
    <property type="molecule type" value="Genomic_DNA"/>
</dbReference>
<dbReference type="GeneID" id="93384914"/>
<proteinExistence type="predicted"/>
<protein>
    <submittedName>
        <fullName evidence="2">Uncharacterized protein</fullName>
    </submittedName>
</protein>
<evidence type="ECO:0000256" key="1">
    <source>
        <dbReference type="SAM" id="MobiDB-lite"/>
    </source>
</evidence>
<feature type="compositionally biased region" description="Basic and acidic residues" evidence="1">
    <location>
        <begin position="16"/>
        <end position="31"/>
    </location>
</feature>
<dbReference type="HOGENOM" id="CLU_2555220_0_0_9"/>
<accession>A8SKD9</accession>
<reference evidence="2 3" key="2">
    <citation type="submission" date="2007-09" db="EMBL/GenBank/DDBJ databases">
        <authorList>
            <person name="Fulton L."/>
            <person name="Clifton S."/>
            <person name="Fulton B."/>
            <person name="Xu J."/>
            <person name="Minx P."/>
            <person name="Pepin K.H."/>
            <person name="Johnson M."/>
            <person name="Thiruvilangam P."/>
            <person name="Bhonagiri V."/>
            <person name="Nash W.E."/>
            <person name="Mardis E.R."/>
            <person name="Wilson R.K."/>
        </authorList>
    </citation>
    <scope>NUCLEOTIDE SEQUENCE [LARGE SCALE GENOMIC DNA]</scope>
    <source>
        <strain evidence="2 3">ATCC 33270</strain>
    </source>
</reference>
<dbReference type="Proteomes" id="UP000003162">
    <property type="component" value="Unassembled WGS sequence"/>
</dbReference>
<dbReference type="RefSeq" id="WP_004832539.1">
    <property type="nucleotide sequence ID" value="NZ_DS483517.1"/>
</dbReference>
<feature type="region of interest" description="Disordered" evidence="1">
    <location>
        <begin position="1"/>
        <end position="46"/>
    </location>
</feature>
<organism evidence="2 3">
    <name type="scientific">Parvimonas micra ATCC 33270</name>
    <dbReference type="NCBI Taxonomy" id="411465"/>
    <lineage>
        <taxon>Bacteria</taxon>
        <taxon>Bacillati</taxon>
        <taxon>Bacillota</taxon>
        <taxon>Tissierellia</taxon>
        <taxon>Tissierellales</taxon>
        <taxon>Peptoniphilaceae</taxon>
        <taxon>Parvimonas</taxon>
    </lineage>
</organism>